<dbReference type="SMART" id="SM00260">
    <property type="entry name" value="CheW"/>
    <property type="match status" value="1"/>
</dbReference>
<name>A0ABT2ZRG3_9RHOB</name>
<protein>
    <submittedName>
        <fullName evidence="2">Chemotaxis protein CheW</fullName>
    </submittedName>
</protein>
<dbReference type="Gene3D" id="2.30.30.40">
    <property type="entry name" value="SH3 Domains"/>
    <property type="match status" value="1"/>
</dbReference>
<gene>
    <name evidence="2" type="ORF">OEZ71_13690</name>
</gene>
<dbReference type="InterPro" id="IPR039315">
    <property type="entry name" value="CheW"/>
</dbReference>
<dbReference type="Proteomes" id="UP001652564">
    <property type="component" value="Unassembled WGS sequence"/>
</dbReference>
<dbReference type="Pfam" id="PF01584">
    <property type="entry name" value="CheW"/>
    <property type="match status" value="1"/>
</dbReference>
<dbReference type="RefSeq" id="WP_263740553.1">
    <property type="nucleotide sequence ID" value="NZ_JAOWKZ010000003.1"/>
</dbReference>
<dbReference type="PANTHER" id="PTHR22617">
    <property type="entry name" value="CHEMOTAXIS SENSOR HISTIDINE KINASE-RELATED"/>
    <property type="match status" value="1"/>
</dbReference>
<dbReference type="SUPFAM" id="SSF50341">
    <property type="entry name" value="CheW-like"/>
    <property type="match status" value="1"/>
</dbReference>
<sequence>MSDAGEIVELLAFRLGEERFCVDVTAVRELRSWGRPTPLPHAPAYLSGVINLRGTILPVLDLATRLGLPPLAGGDRNVIIVAEAAGQSAGLIVDAVSDIHRVERGALEAPPAMASDGQTVCISALSLIGDQMVRVLDLAALLSTTVVDAA</sequence>
<comment type="caution">
    <text evidence="2">The sequence shown here is derived from an EMBL/GenBank/DDBJ whole genome shotgun (WGS) entry which is preliminary data.</text>
</comment>
<evidence type="ECO:0000313" key="3">
    <source>
        <dbReference type="Proteomes" id="UP001652564"/>
    </source>
</evidence>
<dbReference type="Gene3D" id="2.40.50.180">
    <property type="entry name" value="CheA-289, Domain 4"/>
    <property type="match status" value="1"/>
</dbReference>
<dbReference type="InterPro" id="IPR036061">
    <property type="entry name" value="CheW-like_dom_sf"/>
</dbReference>
<accession>A0ABT2ZRG3</accession>
<evidence type="ECO:0000313" key="2">
    <source>
        <dbReference type="EMBL" id="MCV2873346.1"/>
    </source>
</evidence>
<evidence type="ECO:0000259" key="1">
    <source>
        <dbReference type="PROSITE" id="PS50851"/>
    </source>
</evidence>
<dbReference type="InterPro" id="IPR002545">
    <property type="entry name" value="CheW-lke_dom"/>
</dbReference>
<dbReference type="EMBL" id="JAOWKZ010000003">
    <property type="protein sequence ID" value="MCV2873346.1"/>
    <property type="molecule type" value="Genomic_DNA"/>
</dbReference>
<proteinExistence type="predicted"/>
<keyword evidence="3" id="KW-1185">Reference proteome</keyword>
<dbReference type="PANTHER" id="PTHR22617:SF23">
    <property type="entry name" value="CHEMOTAXIS PROTEIN CHEW"/>
    <property type="match status" value="1"/>
</dbReference>
<feature type="domain" description="CheW-like" evidence="1">
    <location>
        <begin position="7"/>
        <end position="147"/>
    </location>
</feature>
<dbReference type="CDD" id="cd00732">
    <property type="entry name" value="CheW"/>
    <property type="match status" value="1"/>
</dbReference>
<dbReference type="PROSITE" id="PS50851">
    <property type="entry name" value="CHEW"/>
    <property type="match status" value="1"/>
</dbReference>
<reference evidence="2 3" key="1">
    <citation type="submission" date="2022-10" db="EMBL/GenBank/DDBJ databases">
        <title>Defluviimonas sp. nov., isolated from ocean surface sediments.</title>
        <authorList>
            <person name="He W."/>
            <person name="Wang L."/>
            <person name="Zhang D.-F."/>
        </authorList>
    </citation>
    <scope>NUCLEOTIDE SEQUENCE [LARGE SCALE GENOMIC DNA]</scope>
    <source>
        <strain evidence="2 3">WL0050</strain>
    </source>
</reference>
<organism evidence="2 3">
    <name type="scientific">Albidovulum litorale</name>
    <dbReference type="NCBI Taxonomy" id="2984134"/>
    <lineage>
        <taxon>Bacteria</taxon>
        <taxon>Pseudomonadati</taxon>
        <taxon>Pseudomonadota</taxon>
        <taxon>Alphaproteobacteria</taxon>
        <taxon>Rhodobacterales</taxon>
        <taxon>Paracoccaceae</taxon>
        <taxon>Albidovulum</taxon>
    </lineage>
</organism>